<sequence length="312" mass="33298">MTDGQIKSVDIRIAPEDLKTLKDSGYKICFAKKVNETYNVVWQSADNYLHENKFSWQPLYRLFGSNTFQGNVSVAVSTNEVAVGLGDQATLDKEGILGEAVTGGPKTGITLVNDFGKIHPGLSAYSTDINGVGSTTPIYVAENQIVSGSDLLTPVEAVQVWFEQDVVTGTMFSVARSNAVDIDLTATNSAVRLYSGGAWSTPKSGALYVDPVTILTIVAGLTAAVIVHDLATKIASKLTGVYKDIKVDVTAADGRSVKIVYSEQPRLTGARQAQTQLLLLNPTAIDQLSEFALEAFAQLGVGYTTLNAMPAR</sequence>
<dbReference type="RefSeq" id="WP_319977758.1">
    <property type="nucleotide sequence ID" value="NZ_JAXAVU010000010.1"/>
</dbReference>
<evidence type="ECO:0000313" key="2">
    <source>
        <dbReference type="Proteomes" id="UP001285352"/>
    </source>
</evidence>
<protein>
    <submittedName>
        <fullName evidence="1">Uncharacterized protein</fullName>
    </submittedName>
</protein>
<proteinExistence type="predicted"/>
<keyword evidence="2" id="KW-1185">Reference proteome</keyword>
<comment type="caution">
    <text evidence="1">The sequence shown here is derived from an EMBL/GenBank/DDBJ whole genome shotgun (WGS) entry which is preliminary data.</text>
</comment>
<dbReference type="EMBL" id="JAXAVU010000010">
    <property type="protein sequence ID" value="MDX8145646.1"/>
    <property type="molecule type" value="Genomic_DNA"/>
</dbReference>
<name>A0ABU4V1J4_9PSEU</name>
<dbReference type="Proteomes" id="UP001285352">
    <property type="component" value="Unassembled WGS sequence"/>
</dbReference>
<reference evidence="1 2" key="1">
    <citation type="submission" date="2023-11" db="EMBL/GenBank/DDBJ databases">
        <title>Lentzea sokolovensis, sp. nov., Lentzea kristufkii, sp. nov., and Lentzea miocenensis, sp. nov., rare actinobacteria from Sokolov Coal Basin, Miocene lacustrine sediment, Czech Republic.</title>
        <authorList>
            <person name="Lara A."/>
            <person name="Kotroba L."/>
            <person name="Nouioui I."/>
            <person name="Neumann-Schaal M."/>
            <person name="Mast Y."/>
            <person name="Chronakova A."/>
        </authorList>
    </citation>
    <scope>NUCLEOTIDE SEQUENCE [LARGE SCALE GENOMIC DNA]</scope>
    <source>
        <strain evidence="1 2">BCCO 10_0061</strain>
    </source>
</reference>
<organism evidence="1 2">
    <name type="scientific">Lentzea sokolovensis</name>
    <dbReference type="NCBI Taxonomy" id="3095429"/>
    <lineage>
        <taxon>Bacteria</taxon>
        <taxon>Bacillati</taxon>
        <taxon>Actinomycetota</taxon>
        <taxon>Actinomycetes</taxon>
        <taxon>Pseudonocardiales</taxon>
        <taxon>Pseudonocardiaceae</taxon>
        <taxon>Lentzea</taxon>
    </lineage>
</organism>
<evidence type="ECO:0000313" key="1">
    <source>
        <dbReference type="EMBL" id="MDX8145646.1"/>
    </source>
</evidence>
<gene>
    <name evidence="1" type="ORF">SK854_26285</name>
</gene>
<accession>A0ABU4V1J4</accession>
<reference evidence="1 2" key="2">
    <citation type="submission" date="2023-11" db="EMBL/GenBank/DDBJ databases">
        <authorList>
            <person name="Lara A.C."/>
            <person name="Chronakova A."/>
        </authorList>
    </citation>
    <scope>NUCLEOTIDE SEQUENCE [LARGE SCALE GENOMIC DNA]</scope>
    <source>
        <strain evidence="1 2">BCCO 10_0061</strain>
    </source>
</reference>